<sequence length="195" mass="20394">MTWDALAMYTNGLDFFSDVVDGVADDGWDRASPCAGWTARDVLGHVGAGTRMGIAILSGEAMDFAHADPPGSVVSGPPAAWWAELAARARTAVATVDDLDRVVESPAGPRTVRDGLSFPAVDLFLHGWDLAAAGGRSVDLPAEAIAYTEQMFAQIPDEVTRRPGVFGPALPTPADASPTARLVAFTGRDPEFPGS</sequence>
<evidence type="ECO:0000259" key="1">
    <source>
        <dbReference type="Pfam" id="PF11716"/>
    </source>
</evidence>
<dbReference type="Proteomes" id="UP001589783">
    <property type="component" value="Unassembled WGS sequence"/>
</dbReference>
<dbReference type="Gene3D" id="1.20.120.450">
    <property type="entry name" value="dinb family like domain"/>
    <property type="match status" value="1"/>
</dbReference>
<dbReference type="EMBL" id="JBHLWV010000031">
    <property type="protein sequence ID" value="MFC0316468.1"/>
    <property type="molecule type" value="Genomic_DNA"/>
</dbReference>
<reference evidence="2 3" key="1">
    <citation type="submission" date="2024-09" db="EMBL/GenBank/DDBJ databases">
        <authorList>
            <person name="Sun Q."/>
            <person name="Mori K."/>
        </authorList>
    </citation>
    <scope>NUCLEOTIDE SEQUENCE [LARGE SCALE GENOMIC DNA]</scope>
    <source>
        <strain evidence="2 3">CCM 7957</strain>
    </source>
</reference>
<gene>
    <name evidence="2" type="ORF">ACFFJD_16595</name>
</gene>
<protein>
    <submittedName>
        <fullName evidence="2">TIGR03086 family metal-binding protein</fullName>
    </submittedName>
</protein>
<keyword evidence="3" id="KW-1185">Reference proteome</keyword>
<evidence type="ECO:0000313" key="2">
    <source>
        <dbReference type="EMBL" id="MFC0316468.1"/>
    </source>
</evidence>
<dbReference type="InterPro" id="IPR024344">
    <property type="entry name" value="MDMPI_metal-binding"/>
</dbReference>
<dbReference type="NCBIfam" id="TIGR03086">
    <property type="entry name" value="TIGR03086 family metal-binding protein"/>
    <property type="match status" value="1"/>
</dbReference>
<comment type="caution">
    <text evidence="2">The sequence shown here is derived from an EMBL/GenBank/DDBJ whole genome shotgun (WGS) entry which is preliminary data.</text>
</comment>
<evidence type="ECO:0000313" key="3">
    <source>
        <dbReference type="Proteomes" id="UP001589783"/>
    </source>
</evidence>
<dbReference type="RefSeq" id="WP_382366183.1">
    <property type="nucleotide sequence ID" value="NZ_JBHLWV010000031.1"/>
</dbReference>
<dbReference type="SUPFAM" id="SSF109854">
    <property type="entry name" value="DinB/YfiT-like putative metalloenzymes"/>
    <property type="match status" value="1"/>
</dbReference>
<dbReference type="NCBIfam" id="TIGR03083">
    <property type="entry name" value="maleylpyruvate isomerase family mycothiol-dependent enzyme"/>
    <property type="match status" value="1"/>
</dbReference>
<proteinExistence type="predicted"/>
<name>A0ABV6HEW8_9ACTN</name>
<dbReference type="InterPro" id="IPR017520">
    <property type="entry name" value="CHP03086"/>
</dbReference>
<dbReference type="InterPro" id="IPR017517">
    <property type="entry name" value="Maleyloyr_isom"/>
</dbReference>
<dbReference type="Pfam" id="PF11716">
    <property type="entry name" value="MDMPI_N"/>
    <property type="match status" value="1"/>
</dbReference>
<dbReference type="InterPro" id="IPR034660">
    <property type="entry name" value="DinB/YfiT-like"/>
</dbReference>
<accession>A0ABV6HEW8</accession>
<feature type="domain" description="Mycothiol-dependent maleylpyruvate isomerase metal-binding" evidence="1">
    <location>
        <begin position="14"/>
        <end position="131"/>
    </location>
</feature>
<organism evidence="2 3">
    <name type="scientific">Gordonia phosphorivorans</name>
    <dbReference type="NCBI Taxonomy" id="1056982"/>
    <lineage>
        <taxon>Bacteria</taxon>
        <taxon>Bacillati</taxon>
        <taxon>Actinomycetota</taxon>
        <taxon>Actinomycetes</taxon>
        <taxon>Mycobacteriales</taxon>
        <taxon>Gordoniaceae</taxon>
        <taxon>Gordonia</taxon>
    </lineage>
</organism>